<feature type="transmembrane region" description="Helical" evidence="1">
    <location>
        <begin position="120"/>
        <end position="143"/>
    </location>
</feature>
<comment type="caution">
    <text evidence="2">The sequence shown here is derived from an EMBL/GenBank/DDBJ whole genome shotgun (WGS) entry which is preliminary data.</text>
</comment>
<feature type="transmembrane region" description="Helical" evidence="1">
    <location>
        <begin position="368"/>
        <end position="387"/>
    </location>
</feature>
<dbReference type="AlphaFoldDB" id="A0A1G2CX73"/>
<dbReference type="Proteomes" id="UP000177122">
    <property type="component" value="Unassembled WGS sequence"/>
</dbReference>
<accession>A0A1G2CX73</accession>
<feature type="transmembrane region" description="Helical" evidence="1">
    <location>
        <begin position="179"/>
        <end position="197"/>
    </location>
</feature>
<proteinExistence type="predicted"/>
<name>A0A1G2CX73_9BACT</name>
<feature type="transmembrane region" description="Helical" evidence="1">
    <location>
        <begin position="325"/>
        <end position="347"/>
    </location>
</feature>
<keyword evidence="1" id="KW-0472">Membrane</keyword>
<sequence length="540" mass="59227">MSLWKKAGYGLLGISAILGRRTLSSAYDRQIEGITDAHIKYVGGAMLFGVCGLVLNFIFLMNGMHGMQTALFGVICLASLYYMIAPKMSIPLIIAAAAVHAGEAKDQAKLKLLGDGVKDIVNLASLALFWIGVYIVGTIIAPWDLSWEFFLFLHMFIIMALLLFVSGKASVSTKVYDNCFKFTIAVIVVSVLTIAIGREHVGPLWAQFSASKTSRIEAKLNASSIKTADEASAEWIEKNVHIDKRTGEQFVIVTDKVTGKQKPVAAQPYIEREKQRRNETIRSVTEKGGKTNATNTRQDNKGGYFSYEYWNAKAHEWSESWGVPLFVGIIAVLAMVVAHFIPVIWGGKKLFGKSGTETAKVVSTPKESGNGLVATLLVAGALVYIGFQYTQGERGAKANMAPQTSVATYATLKKGDAGLWMAYWSDMNGHSIYRLPQDRWHGRTVSLLPGSSVSNVSDITLVFDPNDPSTNISFNGDCVAGSYDIQKECVGYWRTEVGSGTFRLEWWGSQETFHIALFPGQLPAKGQAQAIKEIRFVKKQ</sequence>
<organism evidence="2 3">
    <name type="scientific">Candidatus Lloydbacteria bacterium RIFCSPHIGHO2_01_FULL_49_22</name>
    <dbReference type="NCBI Taxonomy" id="1798658"/>
    <lineage>
        <taxon>Bacteria</taxon>
        <taxon>Candidatus Lloydiibacteriota</taxon>
    </lineage>
</organism>
<dbReference type="EMBL" id="MHLI01000015">
    <property type="protein sequence ID" value="OGZ05241.1"/>
    <property type="molecule type" value="Genomic_DNA"/>
</dbReference>
<gene>
    <name evidence="2" type="ORF">A2845_02920</name>
</gene>
<evidence type="ECO:0000313" key="2">
    <source>
        <dbReference type="EMBL" id="OGZ05241.1"/>
    </source>
</evidence>
<evidence type="ECO:0000313" key="3">
    <source>
        <dbReference type="Proteomes" id="UP000177122"/>
    </source>
</evidence>
<reference evidence="2 3" key="1">
    <citation type="journal article" date="2016" name="Nat. Commun.">
        <title>Thousands of microbial genomes shed light on interconnected biogeochemical processes in an aquifer system.</title>
        <authorList>
            <person name="Anantharaman K."/>
            <person name="Brown C.T."/>
            <person name="Hug L.A."/>
            <person name="Sharon I."/>
            <person name="Castelle C.J."/>
            <person name="Probst A.J."/>
            <person name="Thomas B.C."/>
            <person name="Singh A."/>
            <person name="Wilkins M.J."/>
            <person name="Karaoz U."/>
            <person name="Brodie E.L."/>
            <person name="Williams K.H."/>
            <person name="Hubbard S.S."/>
            <person name="Banfield J.F."/>
        </authorList>
    </citation>
    <scope>NUCLEOTIDE SEQUENCE [LARGE SCALE GENOMIC DNA]</scope>
</reference>
<evidence type="ECO:0000256" key="1">
    <source>
        <dbReference type="SAM" id="Phobius"/>
    </source>
</evidence>
<feature type="transmembrane region" description="Helical" evidence="1">
    <location>
        <begin position="149"/>
        <end position="167"/>
    </location>
</feature>
<keyword evidence="1" id="KW-0812">Transmembrane</keyword>
<keyword evidence="1" id="KW-1133">Transmembrane helix</keyword>
<feature type="transmembrane region" description="Helical" evidence="1">
    <location>
        <begin position="42"/>
        <end position="60"/>
    </location>
</feature>
<protein>
    <submittedName>
        <fullName evidence="2">Uncharacterized protein</fullName>
    </submittedName>
</protein>